<reference evidence="1 2" key="1">
    <citation type="submission" date="2023-02" db="EMBL/GenBank/DDBJ databases">
        <title>LHISI_Scaffold_Assembly.</title>
        <authorList>
            <person name="Stuart O.P."/>
            <person name="Cleave R."/>
            <person name="Magrath M.J.L."/>
            <person name="Mikheyev A.S."/>
        </authorList>
    </citation>
    <scope>NUCLEOTIDE SEQUENCE [LARGE SCALE GENOMIC DNA]</scope>
    <source>
        <strain evidence="1">Daus_M_001</strain>
        <tissue evidence="1">Leg muscle</tissue>
    </source>
</reference>
<proteinExistence type="predicted"/>
<sequence>MSVQKAETSDYFWKIFLEKQLVSFYMDCLLSELVARASSTRKLFSCSVVPSWFETRSELVSKIDTENCCAILVQNWTGDRDEVHFETLKLAVRNLDPRSTAIVDKCKPIEKFVAYKILISHFGTKIDDWKFQNHEISLMQHFYIGKIKLDPGSELGSFDIGSGKMLDRERGYWARNPKKALTEGNISGKTADAYRGKLRSLYVMTDILIYATGSGYSEVAETTETVRFRTWVPIQNIVYSVPSTNPRSFVLSTRTLDGRPRRYSLILRCLLQTLVGVWAVCEAVRFFLCWRKRMQVVPGGCASNTVTFGVIATPAADSCSELASKQRYPRYQLAAGKCELFRYHNTNLTSLDIVYFILYATINNRKCE</sequence>
<accession>A0ABQ9HYN3</accession>
<dbReference type="EMBL" id="JARBHB010000003">
    <property type="protein sequence ID" value="KAJ8889191.1"/>
    <property type="molecule type" value="Genomic_DNA"/>
</dbReference>
<evidence type="ECO:0000313" key="1">
    <source>
        <dbReference type="EMBL" id="KAJ8889191.1"/>
    </source>
</evidence>
<evidence type="ECO:0000313" key="2">
    <source>
        <dbReference type="Proteomes" id="UP001159363"/>
    </source>
</evidence>
<organism evidence="1 2">
    <name type="scientific">Dryococelus australis</name>
    <dbReference type="NCBI Taxonomy" id="614101"/>
    <lineage>
        <taxon>Eukaryota</taxon>
        <taxon>Metazoa</taxon>
        <taxon>Ecdysozoa</taxon>
        <taxon>Arthropoda</taxon>
        <taxon>Hexapoda</taxon>
        <taxon>Insecta</taxon>
        <taxon>Pterygota</taxon>
        <taxon>Neoptera</taxon>
        <taxon>Polyneoptera</taxon>
        <taxon>Phasmatodea</taxon>
        <taxon>Verophasmatodea</taxon>
        <taxon>Anareolatae</taxon>
        <taxon>Phasmatidae</taxon>
        <taxon>Eurycanthinae</taxon>
        <taxon>Dryococelus</taxon>
    </lineage>
</organism>
<comment type="caution">
    <text evidence="1">The sequence shown here is derived from an EMBL/GenBank/DDBJ whole genome shotgun (WGS) entry which is preliminary data.</text>
</comment>
<protein>
    <submittedName>
        <fullName evidence="1">Uncharacterized protein</fullName>
    </submittedName>
</protein>
<keyword evidence="2" id="KW-1185">Reference proteome</keyword>
<dbReference type="Proteomes" id="UP001159363">
    <property type="component" value="Chromosome 3"/>
</dbReference>
<name>A0ABQ9HYN3_9NEOP</name>
<gene>
    <name evidence="1" type="ORF">PR048_008688</name>
</gene>